<dbReference type="NCBIfam" id="TIGR00350">
    <property type="entry name" value="lytR_cpsA_psr"/>
    <property type="match status" value="1"/>
</dbReference>
<dbReference type="Proteomes" id="UP001649381">
    <property type="component" value="Unassembled WGS sequence"/>
</dbReference>
<evidence type="ECO:0000259" key="13">
    <source>
        <dbReference type="Pfam" id="PF03816"/>
    </source>
</evidence>
<evidence type="ECO:0000256" key="8">
    <source>
        <dbReference type="ARBA" id="ARBA00023136"/>
    </source>
</evidence>
<keyword evidence="3" id="KW-1003">Cell membrane</keyword>
<accession>A0ABS9H421</accession>
<keyword evidence="15" id="KW-1185">Reference proteome</keyword>
<keyword evidence="4 12" id="KW-0812">Transmembrane</keyword>
<keyword evidence="7" id="KW-0805">Transcription regulation</keyword>
<name>A0ABS9H421_9BACL</name>
<evidence type="ECO:0000256" key="9">
    <source>
        <dbReference type="ARBA" id="ARBA00023163"/>
    </source>
</evidence>
<keyword evidence="9" id="KW-0804">Transcription</keyword>
<dbReference type="InterPro" id="IPR004474">
    <property type="entry name" value="LytR_CpsA_psr"/>
</dbReference>
<comment type="subcellular location">
    <subcellularLocation>
        <location evidence="1">Cell membrane</location>
        <topology evidence="1">Single-pass type II membrane protein</topology>
    </subcellularLocation>
</comment>
<evidence type="ECO:0000256" key="2">
    <source>
        <dbReference type="ARBA" id="ARBA00006068"/>
    </source>
</evidence>
<evidence type="ECO:0000256" key="12">
    <source>
        <dbReference type="SAM" id="Phobius"/>
    </source>
</evidence>
<keyword evidence="6 12" id="KW-1133">Transmembrane helix</keyword>
<evidence type="ECO:0000256" key="3">
    <source>
        <dbReference type="ARBA" id="ARBA00022475"/>
    </source>
</evidence>
<evidence type="ECO:0000256" key="10">
    <source>
        <dbReference type="ARBA" id="ARBA00037178"/>
    </source>
</evidence>
<comment type="similarity">
    <text evidence="2">Belongs to the LytR/CpsA/Psr (LCP) family.</text>
</comment>
<evidence type="ECO:0000256" key="4">
    <source>
        <dbReference type="ARBA" id="ARBA00022692"/>
    </source>
</evidence>
<dbReference type="PANTHER" id="PTHR33392:SF8">
    <property type="entry name" value="REGULATORY PROTEIN MSRR"/>
    <property type="match status" value="1"/>
</dbReference>
<comment type="function">
    <text evidence="10">Involved in SarA attenuation. Affects resistance to oxacillin and teicoplanin, as well as the synthesis of virulence factors.</text>
</comment>
<organism evidence="14 15">
    <name type="scientific">Pseudalkalibacillus berkeleyi</name>
    <dbReference type="NCBI Taxonomy" id="1069813"/>
    <lineage>
        <taxon>Bacteria</taxon>
        <taxon>Bacillati</taxon>
        <taxon>Bacillota</taxon>
        <taxon>Bacilli</taxon>
        <taxon>Bacillales</taxon>
        <taxon>Fictibacillaceae</taxon>
        <taxon>Pseudalkalibacillus</taxon>
    </lineage>
</organism>
<protein>
    <recommendedName>
        <fullName evidence="11">Regulatory protein MsrR</fullName>
    </recommendedName>
</protein>
<comment type="caution">
    <text evidence="14">The sequence shown here is derived from an EMBL/GenBank/DDBJ whole genome shotgun (WGS) entry which is preliminary data.</text>
</comment>
<sequence length="330" mass="37236">MPSRIDRKKQKKKGGFLKKTLLFLVILFIAVAGYAAIQYYLGLQQADPSKEMDNNYEFNAPEVKGKYNVLLLGVDAREEDESSRTDTIMIAQYDTDENKAKLVSIMRDSYVEIPGYKNNKINAAFFHGGPELLRQTIKENFDIDIHYYALVDFKGFEQIVDTIAPDGIEMDVEKRMSTNIGVTLQPGVQRLNGKELLGYARFRHDARGDYARVERQQKVVSKVKDEFTSLYGISKLPKVIGTIQPYIDTNMKSFTAIGLAKDVILNKGDIETMKIPVEGGFEETSNSAGSILQLDFEKNSQALKDFLGFDVDTTTITENNNTDEEETEES</sequence>
<reference evidence="14 15" key="1">
    <citation type="submission" date="2022-01" db="EMBL/GenBank/DDBJ databases">
        <title>Alkalihalobacillus sp. EGI L200015, a novel bacterium isolated from a salt lake sediment.</title>
        <authorList>
            <person name="Gao L."/>
            <person name="Fang B.-Z."/>
            <person name="Li W.-J."/>
        </authorList>
    </citation>
    <scope>NUCLEOTIDE SEQUENCE [LARGE SCALE GENOMIC DNA]</scope>
    <source>
        <strain evidence="14 15">KCTC 12718</strain>
    </source>
</reference>
<dbReference type="InterPro" id="IPR050922">
    <property type="entry name" value="LytR/CpsA/Psr_CW_biosynth"/>
</dbReference>
<feature type="transmembrane region" description="Helical" evidence="12">
    <location>
        <begin position="21"/>
        <end position="41"/>
    </location>
</feature>
<evidence type="ECO:0000256" key="11">
    <source>
        <dbReference type="ARBA" id="ARBA00040752"/>
    </source>
</evidence>
<dbReference type="Pfam" id="PF03816">
    <property type="entry name" value="LytR_cpsA_psr"/>
    <property type="match status" value="1"/>
</dbReference>
<evidence type="ECO:0000256" key="1">
    <source>
        <dbReference type="ARBA" id="ARBA00004401"/>
    </source>
</evidence>
<proteinExistence type="inferred from homology"/>
<dbReference type="EMBL" id="JAKIJS010000001">
    <property type="protein sequence ID" value="MCF6138674.1"/>
    <property type="molecule type" value="Genomic_DNA"/>
</dbReference>
<keyword evidence="5" id="KW-0735">Signal-anchor</keyword>
<evidence type="ECO:0000256" key="5">
    <source>
        <dbReference type="ARBA" id="ARBA00022968"/>
    </source>
</evidence>
<evidence type="ECO:0000256" key="6">
    <source>
        <dbReference type="ARBA" id="ARBA00022989"/>
    </source>
</evidence>
<evidence type="ECO:0000313" key="15">
    <source>
        <dbReference type="Proteomes" id="UP001649381"/>
    </source>
</evidence>
<dbReference type="RefSeq" id="WP_236336176.1">
    <property type="nucleotide sequence ID" value="NZ_JAKIJS010000001.1"/>
</dbReference>
<gene>
    <name evidence="14" type="ORF">L2716_13130</name>
</gene>
<dbReference type="PANTHER" id="PTHR33392">
    <property type="entry name" value="POLYISOPRENYL-TEICHOIC ACID--PEPTIDOGLYCAN TEICHOIC ACID TRANSFERASE TAGU"/>
    <property type="match status" value="1"/>
</dbReference>
<dbReference type="Gene3D" id="3.40.630.190">
    <property type="entry name" value="LCP protein"/>
    <property type="match status" value="1"/>
</dbReference>
<feature type="domain" description="Cell envelope-related transcriptional attenuator" evidence="13">
    <location>
        <begin position="84"/>
        <end position="226"/>
    </location>
</feature>
<keyword evidence="8 12" id="KW-0472">Membrane</keyword>
<evidence type="ECO:0000256" key="7">
    <source>
        <dbReference type="ARBA" id="ARBA00023015"/>
    </source>
</evidence>
<evidence type="ECO:0000313" key="14">
    <source>
        <dbReference type="EMBL" id="MCF6138674.1"/>
    </source>
</evidence>